<keyword evidence="1" id="KW-1133">Transmembrane helix</keyword>
<dbReference type="PROSITE" id="PS51832">
    <property type="entry name" value="HD_GYP"/>
    <property type="match status" value="1"/>
</dbReference>
<dbReference type="PANTHER" id="PTHR43155:SF2">
    <property type="entry name" value="CYCLIC DI-GMP PHOSPHODIESTERASE PA4108"/>
    <property type="match status" value="1"/>
</dbReference>
<feature type="transmembrane region" description="Helical" evidence="1">
    <location>
        <begin position="139"/>
        <end position="163"/>
    </location>
</feature>
<gene>
    <name evidence="5" type="ORF">CVD27_25330</name>
</gene>
<dbReference type="SUPFAM" id="SSF55073">
    <property type="entry name" value="Nucleotide cyclase"/>
    <property type="match status" value="1"/>
</dbReference>
<dbReference type="Pfam" id="PF00990">
    <property type="entry name" value="GGDEF"/>
    <property type="match status" value="1"/>
</dbReference>
<feature type="transmembrane region" description="Helical" evidence="1">
    <location>
        <begin position="7"/>
        <end position="25"/>
    </location>
</feature>
<dbReference type="CDD" id="cd01949">
    <property type="entry name" value="GGDEF"/>
    <property type="match status" value="1"/>
</dbReference>
<dbReference type="CDD" id="cd00077">
    <property type="entry name" value="HDc"/>
    <property type="match status" value="1"/>
</dbReference>
<dbReference type="InterPro" id="IPR006674">
    <property type="entry name" value="HD_domain"/>
</dbReference>
<dbReference type="FunFam" id="3.30.70.270:FF:000001">
    <property type="entry name" value="Diguanylate cyclase domain protein"/>
    <property type="match status" value="1"/>
</dbReference>
<keyword evidence="6" id="KW-1185">Reference proteome</keyword>
<dbReference type="NCBIfam" id="TIGR00254">
    <property type="entry name" value="GGDEF"/>
    <property type="match status" value="1"/>
</dbReference>
<feature type="domain" description="HD-GYP" evidence="4">
    <location>
        <begin position="413"/>
        <end position="608"/>
    </location>
</feature>
<evidence type="ECO:0000313" key="6">
    <source>
        <dbReference type="Proteomes" id="UP000234950"/>
    </source>
</evidence>
<dbReference type="InterPro" id="IPR029787">
    <property type="entry name" value="Nucleotide_cyclase"/>
</dbReference>
<evidence type="ECO:0000259" key="4">
    <source>
        <dbReference type="PROSITE" id="PS51832"/>
    </source>
</evidence>
<keyword evidence="1" id="KW-0472">Membrane</keyword>
<organism evidence="5 6">
    <name type="scientific">Neobacillus cucumis</name>
    <dbReference type="NCBI Taxonomy" id="1740721"/>
    <lineage>
        <taxon>Bacteria</taxon>
        <taxon>Bacillati</taxon>
        <taxon>Bacillota</taxon>
        <taxon>Bacilli</taxon>
        <taxon>Bacillales</taxon>
        <taxon>Bacillaceae</taxon>
        <taxon>Neobacillus</taxon>
    </lineage>
</organism>
<protein>
    <submittedName>
        <fullName evidence="5">HD family phosphohydrolase</fullName>
    </submittedName>
</protein>
<feature type="transmembrane region" description="Helical" evidence="1">
    <location>
        <begin position="37"/>
        <end position="57"/>
    </location>
</feature>
<dbReference type="SMART" id="SM00471">
    <property type="entry name" value="HDc"/>
    <property type="match status" value="1"/>
</dbReference>
<feature type="transmembrane region" description="Helical" evidence="1">
    <location>
        <begin position="183"/>
        <end position="200"/>
    </location>
</feature>
<dbReference type="Gene3D" id="3.30.70.270">
    <property type="match status" value="1"/>
</dbReference>
<feature type="transmembrane region" description="Helical" evidence="1">
    <location>
        <begin position="103"/>
        <end position="127"/>
    </location>
</feature>
<dbReference type="PROSITE" id="PS51831">
    <property type="entry name" value="HD"/>
    <property type="match status" value="1"/>
</dbReference>
<dbReference type="InterPro" id="IPR043128">
    <property type="entry name" value="Rev_trsase/Diguanyl_cyclase"/>
</dbReference>
<dbReference type="RefSeq" id="WP_101651667.1">
    <property type="nucleotide sequence ID" value="NZ_PGVE01000096.1"/>
</dbReference>
<keyword evidence="1" id="KW-0812">Transmembrane</keyword>
<dbReference type="AlphaFoldDB" id="A0A2N5H7D3"/>
<proteinExistence type="predicted"/>
<dbReference type="EMBL" id="PGVE01000096">
    <property type="protein sequence ID" value="PLS01426.1"/>
    <property type="molecule type" value="Genomic_DNA"/>
</dbReference>
<dbReference type="Proteomes" id="UP000234950">
    <property type="component" value="Unassembled WGS sequence"/>
</dbReference>
<comment type="caution">
    <text evidence="5">The sequence shown here is derived from an EMBL/GenBank/DDBJ whole genome shotgun (WGS) entry which is preliminary data.</text>
</comment>
<name>A0A2N5H7D3_9BACI</name>
<dbReference type="Gene3D" id="1.10.3210.10">
    <property type="entry name" value="Hypothetical protein af1432"/>
    <property type="match status" value="1"/>
</dbReference>
<dbReference type="PANTHER" id="PTHR43155">
    <property type="entry name" value="CYCLIC DI-GMP PHOSPHODIESTERASE PA4108-RELATED"/>
    <property type="match status" value="1"/>
</dbReference>
<feature type="domain" description="HD" evidence="3">
    <location>
        <begin position="435"/>
        <end position="557"/>
    </location>
</feature>
<dbReference type="OrthoDB" id="9759601at2"/>
<sequence>MERMKQPANLYLLMVTLLGIVGFMILEPFSRINTTNWAITLTLVGAIILLNHYTIPIPPDGNSISMDSAIYLASMFLFGLNLTLQVLLINSIIYAIFKWKIAWWKHLFNFSIYCIMTILAYFLFIFCNGIVGDINTRNLLPYIVSLTTYFILNTILISLYFLLQQTESSITSLSGIVKDKTFLVSYLSTLLLSIVLGILLQVNAILGLILFVCIAILLSVAFNEHFRLFQETLDKANKDTLTGLNNHGYFKEILQKEVTAAKENDTPLSVAILDIDDFKKYNDIYGHIQGDHLLQEFGAFLQTEAAKAHYIVARYGGEEFALVMPNTDRKTAYSFMNELRKKANDTYYSGVERLPYGCFSFSCGIAECEKETYSISELLNRADQAMYAGKNQGKNLVQIYNPHSEYSIQHSLFVEKEMEEAEYQLKIFLSKDVYTYRHSKRVYQYAVDFSRMLNLSLHERKTLILGALVHDIGKIEIPREILTKKGKLEPHEWEMMKKHVTFGKEIISTNKKLEDLIPLVELHHERYDGKGYPYGLAGKSIPKLARILCVIDSFDAMTTERPYQKTKTFQEAIVELRACSGKQFDPQFIEPFITMIKQLDDCGKEELEKELVAVE</sequence>
<evidence type="ECO:0000256" key="1">
    <source>
        <dbReference type="SAM" id="Phobius"/>
    </source>
</evidence>
<dbReference type="GO" id="GO:0016787">
    <property type="term" value="F:hydrolase activity"/>
    <property type="evidence" value="ECO:0007669"/>
    <property type="project" value="UniProtKB-KW"/>
</dbReference>
<dbReference type="PROSITE" id="PS50887">
    <property type="entry name" value="GGDEF"/>
    <property type="match status" value="1"/>
</dbReference>
<feature type="transmembrane region" description="Helical" evidence="1">
    <location>
        <begin position="205"/>
        <end position="222"/>
    </location>
</feature>
<evidence type="ECO:0000259" key="3">
    <source>
        <dbReference type="PROSITE" id="PS51831"/>
    </source>
</evidence>
<dbReference type="SMART" id="SM00267">
    <property type="entry name" value="GGDEF"/>
    <property type="match status" value="1"/>
</dbReference>
<keyword evidence="5" id="KW-0378">Hydrolase</keyword>
<dbReference type="Pfam" id="PF13487">
    <property type="entry name" value="HD_5"/>
    <property type="match status" value="1"/>
</dbReference>
<evidence type="ECO:0000313" key="5">
    <source>
        <dbReference type="EMBL" id="PLS01426.1"/>
    </source>
</evidence>
<evidence type="ECO:0000259" key="2">
    <source>
        <dbReference type="PROSITE" id="PS50887"/>
    </source>
</evidence>
<feature type="domain" description="GGDEF" evidence="2">
    <location>
        <begin position="266"/>
        <end position="402"/>
    </location>
</feature>
<dbReference type="InterPro" id="IPR000160">
    <property type="entry name" value="GGDEF_dom"/>
</dbReference>
<dbReference type="InterPro" id="IPR037522">
    <property type="entry name" value="HD_GYP_dom"/>
</dbReference>
<dbReference type="SUPFAM" id="SSF109604">
    <property type="entry name" value="HD-domain/PDEase-like"/>
    <property type="match status" value="1"/>
</dbReference>
<dbReference type="InterPro" id="IPR003607">
    <property type="entry name" value="HD/PDEase_dom"/>
</dbReference>
<feature type="transmembrane region" description="Helical" evidence="1">
    <location>
        <begin position="69"/>
        <end position="97"/>
    </location>
</feature>
<accession>A0A2N5H7D3</accession>
<reference evidence="5 6" key="1">
    <citation type="submission" date="2017-11" db="EMBL/GenBank/DDBJ databases">
        <title>Comparitive Functional Genomics of Dry Heat Resistant strains isolated from the Viking Spacecraft.</title>
        <authorList>
            <person name="Seuylemezian A."/>
            <person name="Cooper K."/>
            <person name="Vaishampayan P."/>
        </authorList>
    </citation>
    <scope>NUCLEOTIDE SEQUENCE [LARGE SCALE GENOMIC DNA]</scope>
    <source>
        <strain evidence="5 6">V32-6</strain>
    </source>
</reference>